<keyword evidence="5" id="KW-1185">Reference proteome</keyword>
<dbReference type="InterPro" id="IPR041685">
    <property type="entry name" value="AAA_GajA/Old/RecF-like"/>
</dbReference>
<evidence type="ECO:0000259" key="2">
    <source>
        <dbReference type="Pfam" id="PF13175"/>
    </source>
</evidence>
<dbReference type="Gene3D" id="3.40.50.300">
    <property type="entry name" value="P-loop containing nucleotide triphosphate hydrolases"/>
    <property type="match status" value="2"/>
</dbReference>
<sequence length="414" mass="44495">MLEALRLANFKAFDDVELPLGPLTLLTGQNSSGKSTALQAMALIQQSYTGNQLDYEVRAADPQSYGDAAAWGARLDTGGVPTSLGFLLNGELVELGTGEDVLYERGVLDAGEDDRVVRIGLRDRAGLVYEWGVDGSVDQDLLPLVDLGVPALSEGTAAPEGRAALYPSFLAEGFQYLHADRISPATSYPRSHLVAVDRGFLGTHGEHTVNYLRHHADSQVPEGPLRHPRAVGFSLLEQVQEWLRDLCPGVNVETSVIQGTDDVRLSYGFGDNTVFSSTRRRRPTNMGFGLTNALPVVVACLTARPGSLVLIENPEAHLHPQGQTRMAALAAAAAAQGAQLIIETHSDHVVNGARLAVKQGVLSGAQTVVHYFRGNETGRGVDVASPRVGDDGKLDHWPDGFFDEFENTLDQLLD</sequence>
<dbReference type="InterPro" id="IPR022532">
    <property type="entry name" value="DUF3696"/>
</dbReference>
<gene>
    <name evidence="4" type="ORF">GCM10023205_19680</name>
</gene>
<feature type="domain" description="ATPase AAA-type core" evidence="3">
    <location>
        <begin position="276"/>
        <end position="351"/>
    </location>
</feature>
<name>A0ABP9GZ98_9ACTN</name>
<evidence type="ECO:0000313" key="4">
    <source>
        <dbReference type="EMBL" id="GAA4957408.1"/>
    </source>
</evidence>
<dbReference type="InterPro" id="IPR027417">
    <property type="entry name" value="P-loop_NTPase"/>
</dbReference>
<reference evidence="5" key="1">
    <citation type="journal article" date="2019" name="Int. J. Syst. Evol. Microbiol.">
        <title>The Global Catalogue of Microorganisms (GCM) 10K type strain sequencing project: providing services to taxonomists for standard genome sequencing and annotation.</title>
        <authorList>
            <consortium name="The Broad Institute Genomics Platform"/>
            <consortium name="The Broad Institute Genome Sequencing Center for Infectious Disease"/>
            <person name="Wu L."/>
            <person name="Ma J."/>
        </authorList>
    </citation>
    <scope>NUCLEOTIDE SEQUENCE [LARGE SCALE GENOMIC DNA]</scope>
    <source>
        <strain evidence="5">JCM 17986</strain>
    </source>
</reference>
<dbReference type="EMBL" id="BAABHS010000006">
    <property type="protein sequence ID" value="GAA4957408.1"/>
    <property type="molecule type" value="Genomic_DNA"/>
</dbReference>
<feature type="domain" description="Endonuclease GajA/Old nuclease/RecF-like AAA" evidence="2">
    <location>
        <begin position="1"/>
        <end position="46"/>
    </location>
</feature>
<dbReference type="InterPro" id="IPR003959">
    <property type="entry name" value="ATPase_AAA_core"/>
</dbReference>
<dbReference type="Pfam" id="PF12476">
    <property type="entry name" value="DUF3696"/>
    <property type="match status" value="1"/>
</dbReference>
<accession>A0ABP9GZ98</accession>
<evidence type="ECO:0000313" key="5">
    <source>
        <dbReference type="Proteomes" id="UP001500466"/>
    </source>
</evidence>
<dbReference type="PANTHER" id="PTHR43581:SF2">
    <property type="entry name" value="EXCINUCLEASE ATPASE SUBUNIT"/>
    <property type="match status" value="1"/>
</dbReference>
<dbReference type="InterPro" id="IPR051396">
    <property type="entry name" value="Bact_Antivir_Def_Nuclease"/>
</dbReference>
<evidence type="ECO:0000259" key="1">
    <source>
        <dbReference type="Pfam" id="PF12476"/>
    </source>
</evidence>
<dbReference type="SUPFAM" id="SSF52540">
    <property type="entry name" value="P-loop containing nucleoside triphosphate hydrolases"/>
    <property type="match status" value="1"/>
</dbReference>
<dbReference type="Proteomes" id="UP001500466">
    <property type="component" value="Unassembled WGS sequence"/>
</dbReference>
<organism evidence="4 5">
    <name type="scientific">Yinghuangia aomiensis</name>
    <dbReference type="NCBI Taxonomy" id="676205"/>
    <lineage>
        <taxon>Bacteria</taxon>
        <taxon>Bacillati</taxon>
        <taxon>Actinomycetota</taxon>
        <taxon>Actinomycetes</taxon>
        <taxon>Kitasatosporales</taxon>
        <taxon>Streptomycetaceae</taxon>
        <taxon>Yinghuangia</taxon>
    </lineage>
</organism>
<dbReference type="PIRSF" id="PIRSF034888">
    <property type="entry name" value="P-loop_UCP034888"/>
    <property type="match status" value="1"/>
</dbReference>
<dbReference type="Pfam" id="PF13304">
    <property type="entry name" value="AAA_21"/>
    <property type="match status" value="1"/>
</dbReference>
<dbReference type="Pfam" id="PF13175">
    <property type="entry name" value="AAA_15"/>
    <property type="match status" value="1"/>
</dbReference>
<proteinExistence type="predicted"/>
<dbReference type="PANTHER" id="PTHR43581">
    <property type="entry name" value="ATP/GTP PHOSPHATASE"/>
    <property type="match status" value="1"/>
</dbReference>
<protein>
    <submittedName>
        <fullName evidence="4">DUF3696 domain-containing protein</fullName>
    </submittedName>
</protein>
<dbReference type="InterPro" id="IPR014592">
    <property type="entry name" value="P-loop_UCP034888"/>
</dbReference>
<comment type="caution">
    <text evidence="4">The sequence shown here is derived from an EMBL/GenBank/DDBJ whole genome shotgun (WGS) entry which is preliminary data.</text>
</comment>
<dbReference type="RefSeq" id="WP_345674968.1">
    <property type="nucleotide sequence ID" value="NZ_BAABHS010000006.1"/>
</dbReference>
<evidence type="ECO:0000259" key="3">
    <source>
        <dbReference type="Pfam" id="PF13304"/>
    </source>
</evidence>
<feature type="domain" description="DUF3696" evidence="1">
    <location>
        <begin position="366"/>
        <end position="412"/>
    </location>
</feature>